<evidence type="ECO:0000256" key="2">
    <source>
        <dbReference type="ARBA" id="ARBA00023054"/>
    </source>
</evidence>
<reference evidence="4" key="2">
    <citation type="submission" date="2023-05" db="EMBL/GenBank/DDBJ databases">
        <authorList>
            <person name="Schelkunov M.I."/>
        </authorList>
    </citation>
    <scope>NUCLEOTIDE SEQUENCE</scope>
    <source>
        <strain evidence="4">Hsosn_3</strain>
        <tissue evidence="4">Leaf</tissue>
    </source>
</reference>
<dbReference type="InterPro" id="IPR010754">
    <property type="entry name" value="OPA3-like"/>
</dbReference>
<accession>A0AAD8MMM3</accession>
<organism evidence="4 5">
    <name type="scientific">Heracleum sosnowskyi</name>
    <dbReference type="NCBI Taxonomy" id="360622"/>
    <lineage>
        <taxon>Eukaryota</taxon>
        <taxon>Viridiplantae</taxon>
        <taxon>Streptophyta</taxon>
        <taxon>Embryophyta</taxon>
        <taxon>Tracheophyta</taxon>
        <taxon>Spermatophyta</taxon>
        <taxon>Magnoliopsida</taxon>
        <taxon>eudicotyledons</taxon>
        <taxon>Gunneridae</taxon>
        <taxon>Pentapetalae</taxon>
        <taxon>asterids</taxon>
        <taxon>campanulids</taxon>
        <taxon>Apiales</taxon>
        <taxon>Apiaceae</taxon>
        <taxon>Apioideae</taxon>
        <taxon>apioid superclade</taxon>
        <taxon>Tordylieae</taxon>
        <taxon>Tordyliinae</taxon>
        <taxon>Heracleum</taxon>
    </lineage>
</organism>
<dbReference type="AlphaFoldDB" id="A0AAD8MMM3"/>
<dbReference type="GO" id="GO:0019216">
    <property type="term" value="P:regulation of lipid metabolic process"/>
    <property type="evidence" value="ECO:0007669"/>
    <property type="project" value="TreeGrafter"/>
</dbReference>
<sequence length="168" mass="19004">MVLPLFKLGSLALRTLSKPIASRLKVTAGHHPKFRQHIINFAQANHRLTTTMQRKIYGRATNVEIRPLNEERAVQAAADLIGEAFLFSVAGAAIIFEVQRNARSEAKKEDARKQEIEQLRQHDNELAKEVELLRAKVQELEQFRRESLLAGIFKSKSQNKDGKPAKPS</sequence>
<keyword evidence="2 3" id="KW-0175">Coiled coil</keyword>
<dbReference type="EMBL" id="JAUIZM010000005">
    <property type="protein sequence ID" value="KAK1382215.1"/>
    <property type="molecule type" value="Genomic_DNA"/>
</dbReference>
<feature type="coiled-coil region" evidence="3">
    <location>
        <begin position="99"/>
        <end position="146"/>
    </location>
</feature>
<evidence type="ECO:0000313" key="5">
    <source>
        <dbReference type="Proteomes" id="UP001237642"/>
    </source>
</evidence>
<dbReference type="Pfam" id="PF07047">
    <property type="entry name" value="OPA3"/>
    <property type="match status" value="1"/>
</dbReference>
<dbReference type="PANTHER" id="PTHR12499:SF0">
    <property type="entry name" value="OPTIC ATROPHY 3 PROTEIN"/>
    <property type="match status" value="1"/>
</dbReference>
<name>A0AAD8MMM3_9APIA</name>
<evidence type="ECO:0000256" key="3">
    <source>
        <dbReference type="SAM" id="Coils"/>
    </source>
</evidence>
<comment type="caution">
    <text evidence="4">The sequence shown here is derived from an EMBL/GenBank/DDBJ whole genome shotgun (WGS) entry which is preliminary data.</text>
</comment>
<evidence type="ECO:0000256" key="1">
    <source>
        <dbReference type="ARBA" id="ARBA00007584"/>
    </source>
</evidence>
<reference evidence="4" key="1">
    <citation type="submission" date="2023-02" db="EMBL/GenBank/DDBJ databases">
        <title>Genome of toxic invasive species Heracleum sosnowskyi carries increased number of genes despite the absence of recent whole-genome duplications.</title>
        <authorList>
            <person name="Schelkunov M."/>
            <person name="Shtratnikova V."/>
            <person name="Makarenko M."/>
            <person name="Klepikova A."/>
            <person name="Omelchenko D."/>
            <person name="Novikova G."/>
            <person name="Obukhova E."/>
            <person name="Bogdanov V."/>
            <person name="Penin A."/>
            <person name="Logacheva M."/>
        </authorList>
    </citation>
    <scope>NUCLEOTIDE SEQUENCE</scope>
    <source>
        <strain evidence="4">Hsosn_3</strain>
        <tissue evidence="4">Leaf</tissue>
    </source>
</reference>
<comment type="similarity">
    <text evidence="1">Belongs to the OPA3 family.</text>
</comment>
<dbReference type="GO" id="GO:0005739">
    <property type="term" value="C:mitochondrion"/>
    <property type="evidence" value="ECO:0007669"/>
    <property type="project" value="TreeGrafter"/>
</dbReference>
<evidence type="ECO:0000313" key="4">
    <source>
        <dbReference type="EMBL" id="KAK1382215.1"/>
    </source>
</evidence>
<dbReference type="Proteomes" id="UP001237642">
    <property type="component" value="Unassembled WGS sequence"/>
</dbReference>
<dbReference type="PANTHER" id="PTHR12499">
    <property type="entry name" value="OPTIC ATROPHY 3 PROTEIN OPA3"/>
    <property type="match status" value="1"/>
</dbReference>
<gene>
    <name evidence="4" type="ORF">POM88_019950</name>
</gene>
<proteinExistence type="inferred from homology"/>
<keyword evidence="5" id="KW-1185">Reference proteome</keyword>
<protein>
    <submittedName>
        <fullName evidence="4">Optic atrophy 3 protein-like</fullName>
    </submittedName>
</protein>